<feature type="transmembrane region" description="Helical" evidence="1">
    <location>
        <begin position="113"/>
        <end position="132"/>
    </location>
</feature>
<dbReference type="Proteomes" id="UP000831775">
    <property type="component" value="Chromosome"/>
</dbReference>
<feature type="transmembrane region" description="Helical" evidence="1">
    <location>
        <begin position="144"/>
        <end position="162"/>
    </location>
</feature>
<evidence type="ECO:0000256" key="1">
    <source>
        <dbReference type="SAM" id="Phobius"/>
    </source>
</evidence>
<keyword evidence="1" id="KW-0472">Membrane</keyword>
<evidence type="ECO:0000313" key="2">
    <source>
        <dbReference type="EMBL" id="UOQ59591.1"/>
    </source>
</evidence>
<proteinExistence type="predicted"/>
<keyword evidence="1" id="KW-1133">Transmembrane helix</keyword>
<dbReference type="NCBIfam" id="NF038065">
    <property type="entry name" value="Pr6Pr"/>
    <property type="match status" value="1"/>
</dbReference>
<evidence type="ECO:0000313" key="3">
    <source>
        <dbReference type="Proteomes" id="UP000831775"/>
    </source>
</evidence>
<sequence length="208" mass="22315">MPSRPATPRGLALARLAWGLATLAAIVATFVDAAARGPVNPFNFFGYFTIQSNVLLVLVALAAGIVGLVRPGVQPRWLVAARGLATVCMIVVGLVYVTLLLPVHAAGGVEVPWANAVLHIFGPLLVILDWALTTDRTALPRSAILWQLAYPLAWTAVVLVRGATDGWVPYPFLNPSQGYGTVALYVAAIAVVFLVISWLVVWWSRKRP</sequence>
<accession>A0ABY4FTG5</accession>
<feature type="transmembrane region" description="Helical" evidence="1">
    <location>
        <begin position="47"/>
        <end position="69"/>
    </location>
</feature>
<reference evidence="2 3" key="1">
    <citation type="submission" date="2022-04" db="EMBL/GenBank/DDBJ databases">
        <title>Leucobacter sp. isolated from rhizosphere of onion.</title>
        <authorList>
            <person name="Won M."/>
            <person name="Lee C.-M."/>
            <person name="Woen H.-Y."/>
            <person name="Kwon S.-W."/>
        </authorList>
    </citation>
    <scope>NUCLEOTIDE SEQUENCE [LARGE SCALE GENOMIC DNA]</scope>
    <source>
        <strain evidence="2 3">H25R-14</strain>
    </source>
</reference>
<keyword evidence="3" id="KW-1185">Reference proteome</keyword>
<feature type="transmembrane region" description="Helical" evidence="1">
    <location>
        <begin position="12"/>
        <end position="35"/>
    </location>
</feature>
<dbReference type="InterPro" id="IPR049713">
    <property type="entry name" value="Pr6Pr-like"/>
</dbReference>
<protein>
    <submittedName>
        <fullName evidence="2">Pr6Pr family membrane protein</fullName>
    </submittedName>
</protein>
<feature type="transmembrane region" description="Helical" evidence="1">
    <location>
        <begin position="81"/>
        <end position="101"/>
    </location>
</feature>
<organism evidence="2 3">
    <name type="scientific">Leucobacter rhizosphaerae</name>
    <dbReference type="NCBI Taxonomy" id="2932245"/>
    <lineage>
        <taxon>Bacteria</taxon>
        <taxon>Bacillati</taxon>
        <taxon>Actinomycetota</taxon>
        <taxon>Actinomycetes</taxon>
        <taxon>Micrococcales</taxon>
        <taxon>Microbacteriaceae</taxon>
        <taxon>Leucobacter</taxon>
    </lineage>
</organism>
<gene>
    <name evidence="2" type="ORF">MUN76_11085</name>
</gene>
<name>A0ABY4FTG5_9MICO</name>
<keyword evidence="1" id="KW-0812">Transmembrane</keyword>
<dbReference type="EMBL" id="CP095043">
    <property type="protein sequence ID" value="UOQ59591.1"/>
    <property type="molecule type" value="Genomic_DNA"/>
</dbReference>
<feature type="transmembrane region" description="Helical" evidence="1">
    <location>
        <begin position="182"/>
        <end position="203"/>
    </location>
</feature>
<dbReference type="RefSeq" id="WP_244684666.1">
    <property type="nucleotide sequence ID" value="NZ_CP095043.1"/>
</dbReference>